<dbReference type="OrthoDB" id="3403532at2"/>
<dbReference type="EMBL" id="FNKO01000002">
    <property type="protein sequence ID" value="SDQ96562.1"/>
    <property type="molecule type" value="Genomic_DNA"/>
</dbReference>
<evidence type="ECO:0000313" key="1">
    <source>
        <dbReference type="EMBL" id="SDQ96562.1"/>
    </source>
</evidence>
<proteinExistence type="predicted"/>
<organism evidence="1 2">
    <name type="scientific">Actinopolyspora saharensis</name>
    <dbReference type="NCBI Taxonomy" id="995062"/>
    <lineage>
        <taxon>Bacteria</taxon>
        <taxon>Bacillati</taxon>
        <taxon>Actinomycetota</taxon>
        <taxon>Actinomycetes</taxon>
        <taxon>Actinopolysporales</taxon>
        <taxon>Actinopolysporaceae</taxon>
        <taxon>Actinopolyspora</taxon>
    </lineage>
</organism>
<name>A0A1H1F6F8_9ACTN</name>
<gene>
    <name evidence="1" type="ORF">SAMN04489718_2872</name>
</gene>
<protein>
    <submittedName>
        <fullName evidence="1">Uncharacterized protein</fullName>
    </submittedName>
</protein>
<dbReference type="Proteomes" id="UP000199301">
    <property type="component" value="Unassembled WGS sequence"/>
</dbReference>
<accession>A0A1H1F6F8</accession>
<sequence length="194" mass="20190">MGQLSFFSAEARPARIADLAGLLCGQGQATTFGRGTAARLSVVVAESWRARALVAVCAERGVTAELERAESGEPLVRTAFRADLTQLAACWLHGAVKSVPNGFIPDGWALRVWALTSGAPVTGGYLLGLDPSVPETHGPLATSLGRAGLPARMVGSTGQDPALRIVGRRRLMRLAELVGPVPEGAAGGVWPFQP</sequence>
<keyword evidence="2" id="KW-1185">Reference proteome</keyword>
<dbReference type="RefSeq" id="WP_092524642.1">
    <property type="nucleotide sequence ID" value="NZ_FNKO01000002.1"/>
</dbReference>
<evidence type="ECO:0000313" key="2">
    <source>
        <dbReference type="Proteomes" id="UP000199301"/>
    </source>
</evidence>
<dbReference type="AlphaFoldDB" id="A0A1H1F6F8"/>
<reference evidence="2" key="1">
    <citation type="submission" date="2016-10" db="EMBL/GenBank/DDBJ databases">
        <authorList>
            <person name="Varghese N."/>
            <person name="Submissions S."/>
        </authorList>
    </citation>
    <scope>NUCLEOTIDE SEQUENCE [LARGE SCALE GENOMIC DNA]</scope>
    <source>
        <strain evidence="2">DSM 45459</strain>
    </source>
</reference>
<dbReference type="STRING" id="995062.SAMN04489718_2872"/>